<dbReference type="PANTHER" id="PTHR12463">
    <property type="entry name" value="OXYGENASE-RELATED"/>
    <property type="match status" value="1"/>
</dbReference>
<feature type="region of interest" description="Disordered" evidence="1">
    <location>
        <begin position="191"/>
        <end position="250"/>
    </location>
</feature>
<keyword evidence="4" id="KW-1185">Reference proteome</keyword>
<protein>
    <recommendedName>
        <fullName evidence="2">Fe2OG dioxygenase domain-containing protein</fullName>
    </recommendedName>
</protein>
<name>A0ABQ8EVM6_9FUNG</name>
<evidence type="ECO:0000313" key="4">
    <source>
        <dbReference type="Proteomes" id="UP001648503"/>
    </source>
</evidence>
<reference evidence="3 4" key="1">
    <citation type="submission" date="2021-02" db="EMBL/GenBank/DDBJ databases">
        <title>Variation within the Batrachochytrium salamandrivorans European outbreak.</title>
        <authorList>
            <person name="Kelly M."/>
            <person name="Pasmans F."/>
            <person name="Shea T.P."/>
            <person name="Munoz J.F."/>
            <person name="Carranza S."/>
            <person name="Cuomo C.A."/>
            <person name="Martel A."/>
        </authorList>
    </citation>
    <scope>NUCLEOTIDE SEQUENCE [LARGE SCALE GENOMIC DNA]</scope>
    <source>
        <strain evidence="3 4">AMFP18/2</strain>
    </source>
</reference>
<dbReference type="InterPro" id="IPR037151">
    <property type="entry name" value="AlkB-like_sf"/>
</dbReference>
<dbReference type="Proteomes" id="UP001648503">
    <property type="component" value="Unassembled WGS sequence"/>
</dbReference>
<dbReference type="PANTHER" id="PTHR12463:SF1">
    <property type="entry name" value="2-OXOGLUTARATE AND FE-DEPENDENT OXYGENASE FAMILY PROTEIN"/>
    <property type="match status" value="1"/>
</dbReference>
<feature type="compositionally biased region" description="Low complexity" evidence="1">
    <location>
        <begin position="202"/>
        <end position="225"/>
    </location>
</feature>
<comment type="caution">
    <text evidence="3">The sequence shown here is derived from an EMBL/GenBank/DDBJ whole genome shotgun (WGS) entry which is preliminary data.</text>
</comment>
<evidence type="ECO:0000313" key="3">
    <source>
        <dbReference type="EMBL" id="KAH6587295.1"/>
    </source>
</evidence>
<dbReference type="PROSITE" id="PS51471">
    <property type="entry name" value="FE2OG_OXY"/>
    <property type="match status" value="1"/>
</dbReference>
<dbReference type="InterPro" id="IPR005123">
    <property type="entry name" value="Oxoglu/Fe-dep_dioxygenase_dom"/>
</dbReference>
<feature type="domain" description="Fe2OG dioxygenase" evidence="2">
    <location>
        <begin position="310"/>
        <end position="438"/>
    </location>
</feature>
<organism evidence="3 4">
    <name type="scientific">Batrachochytrium salamandrivorans</name>
    <dbReference type="NCBI Taxonomy" id="1357716"/>
    <lineage>
        <taxon>Eukaryota</taxon>
        <taxon>Fungi</taxon>
        <taxon>Fungi incertae sedis</taxon>
        <taxon>Chytridiomycota</taxon>
        <taxon>Chytridiomycota incertae sedis</taxon>
        <taxon>Chytridiomycetes</taxon>
        <taxon>Rhizophydiales</taxon>
        <taxon>Rhizophydiales incertae sedis</taxon>
        <taxon>Batrachochytrium</taxon>
    </lineage>
</organism>
<evidence type="ECO:0000256" key="1">
    <source>
        <dbReference type="SAM" id="MobiDB-lite"/>
    </source>
</evidence>
<dbReference type="SUPFAM" id="SSF51197">
    <property type="entry name" value="Clavaminate synthase-like"/>
    <property type="match status" value="1"/>
</dbReference>
<dbReference type="InterPro" id="IPR032857">
    <property type="entry name" value="ALKBH4"/>
</dbReference>
<proteinExistence type="predicted"/>
<dbReference type="Gene3D" id="2.60.120.590">
    <property type="entry name" value="Alpha-ketoglutarate-dependent dioxygenase AlkB-like"/>
    <property type="match status" value="1"/>
</dbReference>
<feature type="compositionally biased region" description="Polar residues" evidence="1">
    <location>
        <begin position="226"/>
        <end position="248"/>
    </location>
</feature>
<sequence>MHLPPPIIDHHQHDTSITKRTDAFIRTLARLEHCSPQSLVTTTPSTNWLIFLNVSYDAGITGADLEHLLLHSIEVPDSIPLSSSVNDRFRIEMFLGSKPYSFVCCESVALAQLVYLNLHGKTVAAWGGRVLLLAYAACSLDHLLPHRCIVDPAATTACPVAGLTLIHDFVSVEEEQRLLWLLQHSRSHTRQSLNPLESNQASSTQPESNQPSSTQPSSTQPSSTQLESNQPSLNPLESNQPSSTQPESSDLEWEYLHLRAALHYGSRFNYPRNSVDRPYISNTSNSALPQSATLPEWTQPCLHRYKSLFPAAPLLDQLTINHYLPGGGIAPHSDTHSSFKGPIIIVSIGSGVVMEFRQRIPKPPHAHLEIPESSSVPDATKIHYTTINIYLAPRSLLVMEKDARLGWQHAIRPRKMDLVDGKVCERGERWSLTFRTLRDAADSCTCQWPYLCN</sequence>
<evidence type="ECO:0000259" key="2">
    <source>
        <dbReference type="PROSITE" id="PS51471"/>
    </source>
</evidence>
<accession>A0ABQ8EVM6</accession>
<feature type="compositionally biased region" description="Polar residues" evidence="1">
    <location>
        <begin position="191"/>
        <end position="201"/>
    </location>
</feature>
<dbReference type="Pfam" id="PF13532">
    <property type="entry name" value="2OG-FeII_Oxy_2"/>
    <property type="match status" value="1"/>
</dbReference>
<dbReference type="EMBL" id="JAFCIX010000566">
    <property type="protein sequence ID" value="KAH6587295.1"/>
    <property type="molecule type" value="Genomic_DNA"/>
</dbReference>
<gene>
    <name evidence="3" type="ORF">BASA50_001301</name>
</gene>
<dbReference type="InterPro" id="IPR027450">
    <property type="entry name" value="AlkB-like"/>
</dbReference>